<evidence type="ECO:0000313" key="2">
    <source>
        <dbReference type="EMBL" id="KAH9323959.1"/>
    </source>
</evidence>
<dbReference type="EMBL" id="JAHRHJ020000003">
    <property type="protein sequence ID" value="KAH9323959.1"/>
    <property type="molecule type" value="Genomic_DNA"/>
</dbReference>
<evidence type="ECO:0000313" key="3">
    <source>
        <dbReference type="Proteomes" id="UP000824469"/>
    </source>
</evidence>
<name>A0AA38LGX6_TAXCH</name>
<proteinExistence type="predicted"/>
<dbReference type="Proteomes" id="UP000824469">
    <property type="component" value="Unassembled WGS sequence"/>
</dbReference>
<keyword evidence="3" id="KW-1185">Reference proteome</keyword>
<dbReference type="InterPro" id="IPR032675">
    <property type="entry name" value="LRR_dom_sf"/>
</dbReference>
<sequence length="153" mass="16238">GLTDVGLLALSERGCTLRTLKIKLASSGSALLCSEVAIMELISACTNVTQIELSNFKCLSDPPVYEIIQRGLLLTDLSLESSMITDAAMEHLANYCRRLRSISVKGCKRLTDAGLKALGQCSTIEVINLGQISGLNDGSITAICAGNPHLKTL</sequence>
<dbReference type="InterPro" id="IPR057207">
    <property type="entry name" value="FBXL15_LRR"/>
</dbReference>
<accession>A0AA38LGX6</accession>
<organism evidence="2 3">
    <name type="scientific">Taxus chinensis</name>
    <name type="common">Chinese yew</name>
    <name type="synonym">Taxus wallichiana var. chinensis</name>
    <dbReference type="NCBI Taxonomy" id="29808"/>
    <lineage>
        <taxon>Eukaryota</taxon>
        <taxon>Viridiplantae</taxon>
        <taxon>Streptophyta</taxon>
        <taxon>Embryophyta</taxon>
        <taxon>Tracheophyta</taxon>
        <taxon>Spermatophyta</taxon>
        <taxon>Pinopsida</taxon>
        <taxon>Pinidae</taxon>
        <taxon>Conifers II</taxon>
        <taxon>Cupressales</taxon>
        <taxon>Taxaceae</taxon>
        <taxon>Taxus</taxon>
    </lineage>
</organism>
<protein>
    <recommendedName>
        <fullName evidence="1">F-box/LRR-repeat protein 15-like leucin rich repeat domain-containing protein</fullName>
    </recommendedName>
</protein>
<dbReference type="Gene3D" id="3.80.10.10">
    <property type="entry name" value="Ribonuclease Inhibitor"/>
    <property type="match status" value="1"/>
</dbReference>
<dbReference type="InterPro" id="IPR006553">
    <property type="entry name" value="Leu-rich_rpt_Cys-con_subtyp"/>
</dbReference>
<dbReference type="AlphaFoldDB" id="A0AA38LGX6"/>
<dbReference type="GO" id="GO:0019005">
    <property type="term" value="C:SCF ubiquitin ligase complex"/>
    <property type="evidence" value="ECO:0007669"/>
    <property type="project" value="TreeGrafter"/>
</dbReference>
<dbReference type="PANTHER" id="PTHR13318">
    <property type="entry name" value="PARTNER OF PAIRED, ISOFORM B-RELATED"/>
    <property type="match status" value="1"/>
</dbReference>
<dbReference type="SUPFAM" id="SSF52047">
    <property type="entry name" value="RNI-like"/>
    <property type="match status" value="1"/>
</dbReference>
<reference evidence="2 3" key="1">
    <citation type="journal article" date="2021" name="Nat. Plants">
        <title>The Taxus genome provides insights into paclitaxel biosynthesis.</title>
        <authorList>
            <person name="Xiong X."/>
            <person name="Gou J."/>
            <person name="Liao Q."/>
            <person name="Li Y."/>
            <person name="Zhou Q."/>
            <person name="Bi G."/>
            <person name="Li C."/>
            <person name="Du R."/>
            <person name="Wang X."/>
            <person name="Sun T."/>
            <person name="Guo L."/>
            <person name="Liang H."/>
            <person name="Lu P."/>
            <person name="Wu Y."/>
            <person name="Zhang Z."/>
            <person name="Ro D.K."/>
            <person name="Shang Y."/>
            <person name="Huang S."/>
            <person name="Yan J."/>
        </authorList>
    </citation>
    <scope>NUCLEOTIDE SEQUENCE [LARGE SCALE GENOMIC DNA]</scope>
    <source>
        <strain evidence="2">Ta-2019</strain>
    </source>
</reference>
<dbReference type="PANTHER" id="PTHR13318:SF105">
    <property type="entry name" value="F-BOX_LRR-REPEAT PROTEIN 3"/>
    <property type="match status" value="1"/>
</dbReference>
<evidence type="ECO:0000259" key="1">
    <source>
        <dbReference type="Pfam" id="PF25372"/>
    </source>
</evidence>
<feature type="non-terminal residue" evidence="2">
    <location>
        <position position="1"/>
    </location>
</feature>
<feature type="non-terminal residue" evidence="2">
    <location>
        <position position="153"/>
    </location>
</feature>
<feature type="domain" description="F-box/LRR-repeat protein 15-like leucin rich repeat" evidence="1">
    <location>
        <begin position="2"/>
        <end position="145"/>
    </location>
</feature>
<comment type="caution">
    <text evidence="2">The sequence shown here is derived from an EMBL/GenBank/DDBJ whole genome shotgun (WGS) entry which is preliminary data.</text>
</comment>
<dbReference type="GO" id="GO:0031146">
    <property type="term" value="P:SCF-dependent proteasomal ubiquitin-dependent protein catabolic process"/>
    <property type="evidence" value="ECO:0007669"/>
    <property type="project" value="TreeGrafter"/>
</dbReference>
<gene>
    <name evidence="2" type="ORF">KI387_018598</name>
</gene>
<dbReference type="Pfam" id="PF25372">
    <property type="entry name" value="DUF7885"/>
    <property type="match status" value="1"/>
</dbReference>
<dbReference type="SMART" id="SM00367">
    <property type="entry name" value="LRR_CC"/>
    <property type="match status" value="3"/>
</dbReference>